<evidence type="ECO:0000256" key="1">
    <source>
        <dbReference type="SAM" id="MobiDB-lite"/>
    </source>
</evidence>
<gene>
    <name evidence="2" type="ORF">MUK42_16621</name>
</gene>
<feature type="region of interest" description="Disordered" evidence="1">
    <location>
        <begin position="1"/>
        <end position="33"/>
    </location>
</feature>
<sequence length="66" mass="7490">MTERKRAKEEESDGDDDIEEKKRRDEGNETKVGGQGWQVAELLLVGFEDFITIASAPKHLLIHILP</sequence>
<organism evidence="2 3">
    <name type="scientific">Musa troglodytarum</name>
    <name type="common">fe'i banana</name>
    <dbReference type="NCBI Taxonomy" id="320322"/>
    <lineage>
        <taxon>Eukaryota</taxon>
        <taxon>Viridiplantae</taxon>
        <taxon>Streptophyta</taxon>
        <taxon>Embryophyta</taxon>
        <taxon>Tracheophyta</taxon>
        <taxon>Spermatophyta</taxon>
        <taxon>Magnoliopsida</taxon>
        <taxon>Liliopsida</taxon>
        <taxon>Zingiberales</taxon>
        <taxon>Musaceae</taxon>
        <taxon>Musa</taxon>
    </lineage>
</organism>
<dbReference type="AlphaFoldDB" id="A0A9E7HAJ8"/>
<evidence type="ECO:0000313" key="2">
    <source>
        <dbReference type="EMBL" id="URE26268.1"/>
    </source>
</evidence>
<accession>A0A9E7HAJ8</accession>
<evidence type="ECO:0000313" key="3">
    <source>
        <dbReference type="Proteomes" id="UP001055439"/>
    </source>
</evidence>
<name>A0A9E7HAJ8_9LILI</name>
<dbReference type="EMBL" id="CP097510">
    <property type="protein sequence ID" value="URE26268.1"/>
    <property type="molecule type" value="Genomic_DNA"/>
</dbReference>
<protein>
    <submittedName>
        <fullName evidence="2">Uncharacterized protein</fullName>
    </submittedName>
</protein>
<feature type="compositionally biased region" description="Basic and acidic residues" evidence="1">
    <location>
        <begin position="19"/>
        <end position="29"/>
    </location>
</feature>
<reference evidence="2" key="1">
    <citation type="submission" date="2022-05" db="EMBL/GenBank/DDBJ databases">
        <title>The Musa troglodytarum L. genome provides insights into the mechanism of non-climacteric behaviour and enrichment of carotenoids.</title>
        <authorList>
            <person name="Wang J."/>
        </authorList>
    </citation>
    <scope>NUCLEOTIDE SEQUENCE</scope>
    <source>
        <tissue evidence="2">Leaf</tissue>
    </source>
</reference>
<keyword evidence="3" id="KW-1185">Reference proteome</keyword>
<dbReference type="Proteomes" id="UP001055439">
    <property type="component" value="Chromosome 8"/>
</dbReference>
<proteinExistence type="predicted"/>